<dbReference type="SUPFAM" id="SSF50939">
    <property type="entry name" value="Sialidases"/>
    <property type="match status" value="1"/>
</dbReference>
<evidence type="ECO:0000256" key="2">
    <source>
        <dbReference type="ARBA" id="ARBA00009348"/>
    </source>
</evidence>
<dbReference type="GO" id="GO:0004308">
    <property type="term" value="F:exo-alpha-sialidase activity"/>
    <property type="evidence" value="ECO:0007669"/>
    <property type="project" value="UniProtKB-EC"/>
</dbReference>
<evidence type="ECO:0000256" key="5">
    <source>
        <dbReference type="ARBA" id="ARBA00023277"/>
    </source>
</evidence>
<dbReference type="GO" id="GO:0005737">
    <property type="term" value="C:cytoplasm"/>
    <property type="evidence" value="ECO:0007669"/>
    <property type="project" value="TreeGrafter"/>
</dbReference>
<comment type="caution">
    <text evidence="8">The sequence shown here is derived from an EMBL/GenBank/DDBJ whole genome shotgun (WGS) entry which is preliminary data.</text>
</comment>
<keyword evidence="4" id="KW-0442">Lipid degradation</keyword>
<keyword evidence="6" id="KW-0378">Hydrolase</keyword>
<comment type="catalytic activity">
    <reaction evidence="1">
        <text>Hydrolysis of alpha-(2-&gt;3)-, alpha-(2-&gt;6)-, alpha-(2-&gt;8)- glycosidic linkages of terminal sialic acid residues in oligosaccharides, glycoproteins, glycolipids, colominic acid and synthetic substrates.</text>
        <dbReference type="EC" id="3.2.1.18"/>
    </reaction>
</comment>
<dbReference type="PANTHER" id="PTHR10628">
    <property type="entry name" value="SIALIDASE"/>
    <property type="match status" value="1"/>
</dbReference>
<evidence type="ECO:0000313" key="8">
    <source>
        <dbReference type="EMBL" id="KAJ1089909.1"/>
    </source>
</evidence>
<protein>
    <recommendedName>
        <fullName evidence="3">exo-alpha-sialidase</fullName>
        <ecNumber evidence="3">3.2.1.18</ecNumber>
    </recommendedName>
</protein>
<dbReference type="GO" id="GO:0016020">
    <property type="term" value="C:membrane"/>
    <property type="evidence" value="ECO:0007669"/>
    <property type="project" value="TreeGrafter"/>
</dbReference>
<dbReference type="GO" id="GO:0009313">
    <property type="term" value="P:oligosaccharide catabolic process"/>
    <property type="evidence" value="ECO:0007669"/>
    <property type="project" value="TreeGrafter"/>
</dbReference>
<dbReference type="InterPro" id="IPR026856">
    <property type="entry name" value="Sialidase_fam"/>
</dbReference>
<evidence type="ECO:0000256" key="6">
    <source>
        <dbReference type="ARBA" id="ARBA00023295"/>
    </source>
</evidence>
<dbReference type="InterPro" id="IPR011040">
    <property type="entry name" value="Sialidase"/>
</dbReference>
<reference evidence="8" key="1">
    <citation type="journal article" date="2022" name="bioRxiv">
        <title>Sequencing and chromosome-scale assembly of the giantPleurodeles waltlgenome.</title>
        <authorList>
            <person name="Brown T."/>
            <person name="Elewa A."/>
            <person name="Iarovenko S."/>
            <person name="Subramanian E."/>
            <person name="Araus A.J."/>
            <person name="Petzold A."/>
            <person name="Susuki M."/>
            <person name="Suzuki K.-i.T."/>
            <person name="Hayashi T."/>
            <person name="Toyoda A."/>
            <person name="Oliveira C."/>
            <person name="Osipova E."/>
            <person name="Leigh N.D."/>
            <person name="Simon A."/>
            <person name="Yun M.H."/>
        </authorList>
    </citation>
    <scope>NUCLEOTIDE SEQUENCE</scope>
    <source>
        <strain evidence="8">20211129_DDA</strain>
        <tissue evidence="8">Liver</tissue>
    </source>
</reference>
<dbReference type="PANTHER" id="PTHR10628:SF6">
    <property type="entry name" value="SIALIDASE-2"/>
    <property type="match status" value="1"/>
</dbReference>
<evidence type="ECO:0000256" key="3">
    <source>
        <dbReference type="ARBA" id="ARBA00012733"/>
    </source>
</evidence>
<name>A0AAV7LHE1_PLEWA</name>
<evidence type="ECO:0000259" key="7">
    <source>
        <dbReference type="Pfam" id="PF13088"/>
    </source>
</evidence>
<dbReference type="CDD" id="cd15482">
    <property type="entry name" value="Sialidase_non-viral"/>
    <property type="match status" value="1"/>
</dbReference>
<dbReference type="EC" id="3.2.1.18" evidence="3"/>
<keyword evidence="9" id="KW-1185">Reference proteome</keyword>
<organism evidence="8 9">
    <name type="scientific">Pleurodeles waltl</name>
    <name type="common">Iberian ribbed newt</name>
    <dbReference type="NCBI Taxonomy" id="8319"/>
    <lineage>
        <taxon>Eukaryota</taxon>
        <taxon>Metazoa</taxon>
        <taxon>Chordata</taxon>
        <taxon>Craniata</taxon>
        <taxon>Vertebrata</taxon>
        <taxon>Euteleostomi</taxon>
        <taxon>Amphibia</taxon>
        <taxon>Batrachia</taxon>
        <taxon>Caudata</taxon>
        <taxon>Salamandroidea</taxon>
        <taxon>Salamandridae</taxon>
        <taxon>Pleurodelinae</taxon>
        <taxon>Pleurodeles</taxon>
    </lineage>
</organism>
<dbReference type="EMBL" id="JANPWB010000015">
    <property type="protein sequence ID" value="KAJ1089909.1"/>
    <property type="molecule type" value="Genomic_DNA"/>
</dbReference>
<evidence type="ECO:0000313" key="9">
    <source>
        <dbReference type="Proteomes" id="UP001066276"/>
    </source>
</evidence>
<evidence type="ECO:0000256" key="4">
    <source>
        <dbReference type="ARBA" id="ARBA00022963"/>
    </source>
</evidence>
<dbReference type="Gene3D" id="2.120.10.10">
    <property type="match status" value="1"/>
</dbReference>
<dbReference type="AlphaFoldDB" id="A0AAV7LHE1"/>
<feature type="domain" description="Sialidase" evidence="7">
    <location>
        <begin position="1"/>
        <end position="175"/>
    </location>
</feature>
<keyword evidence="5" id="KW-0119">Carbohydrate metabolism</keyword>
<proteinExistence type="inferred from homology"/>
<dbReference type="GO" id="GO:0006689">
    <property type="term" value="P:ganglioside catabolic process"/>
    <property type="evidence" value="ECO:0007669"/>
    <property type="project" value="TreeGrafter"/>
</dbReference>
<keyword evidence="6" id="KW-0326">Glycosidase</keyword>
<accession>A0AAV7LHE1</accession>
<comment type="similarity">
    <text evidence="2">Belongs to the glycosyl hydrolase 33 family.</text>
</comment>
<gene>
    <name evidence="8" type="ORF">NDU88_003049</name>
</gene>
<evidence type="ECO:0000256" key="1">
    <source>
        <dbReference type="ARBA" id="ARBA00000427"/>
    </source>
</evidence>
<sequence>MNPSPVYDSVTQTIFLLFITVRGEVAEEHQINTQTNSVRLCQITSIDQVKTWSSLTDLTDAVFGSAHGEWATFADGPGHGLQLSDENRTLVIPAYAHRIQGQRARPVPHAFCICSPAHGKSWVKGGFVDTASAVECRVVEIVQIGGHALLYCNARSDQGMSVQALSYTHGVDFADGRLVKKLVKEPRGCHGSVVGFRLHEKASLGNTGTVCCSVTPLIHTKEEH</sequence>
<keyword evidence="4" id="KW-0443">Lipid metabolism</keyword>
<dbReference type="Pfam" id="PF13088">
    <property type="entry name" value="BNR_2"/>
    <property type="match status" value="1"/>
</dbReference>
<dbReference type="Proteomes" id="UP001066276">
    <property type="component" value="Chromosome 11"/>
</dbReference>
<dbReference type="InterPro" id="IPR036278">
    <property type="entry name" value="Sialidase_sf"/>
</dbReference>